<evidence type="ECO:0000256" key="1">
    <source>
        <dbReference type="SAM" id="MobiDB-lite"/>
    </source>
</evidence>
<dbReference type="GO" id="GO:0016746">
    <property type="term" value="F:acyltransferase activity"/>
    <property type="evidence" value="ECO:0007669"/>
    <property type="project" value="UniProtKB-KW"/>
</dbReference>
<dbReference type="Proteomes" id="UP000576082">
    <property type="component" value="Unassembled WGS sequence"/>
</dbReference>
<keyword evidence="2" id="KW-0808">Transferase</keyword>
<sequence>MTTQQTDLHNKKDKIVDNSPKNMNKITSASEDLIIDSAPKEIKDNAHILDDYFDAGYAYSITQVLLKHINEGYFRVKFVGFDNIPERNNPDHPLIFASNHSGMAFPWDAISFVSGLFEKNNFEMKNSVRAITAPALSRSQFMNPFLIKNFWKKLGAIDATWLNYETAMHYNGSNILVYPEGVPGIGKGFNNKYTLQRLATSTLRMSIKYKTDIIPFATVNGEFINPFSYSVSLLNDFVQKLGIPFLPIGFMTTLIPIQPWLFYFAFPANLTFVRGKRIKPYEMLGNRNIEDISEEEILELSEVIHDQMQIELQKAVDLYGQKPYNLLELLEVSIKNMGRTFKFFPSLWPILFNKHKDDFKKTKEKVALNNGGQYPKVMEEQLEAVQPVVDQDKDIEITVETVVDTLMDNPGIVLFYTPIAGLLHLFSSK</sequence>
<gene>
    <name evidence="2" type="ORF">HHU12_27785</name>
</gene>
<keyword evidence="3" id="KW-1185">Reference proteome</keyword>
<proteinExistence type="predicted"/>
<evidence type="ECO:0000313" key="2">
    <source>
        <dbReference type="EMBL" id="NME71798.1"/>
    </source>
</evidence>
<dbReference type="SUPFAM" id="SSF69593">
    <property type="entry name" value="Glycerol-3-phosphate (1)-acyltransferase"/>
    <property type="match status" value="1"/>
</dbReference>
<keyword evidence="2" id="KW-0012">Acyltransferase</keyword>
<dbReference type="AlphaFoldDB" id="A0A7X9RZY1"/>
<accession>A0A7X9RZY1</accession>
<dbReference type="EMBL" id="JABANE010000115">
    <property type="protein sequence ID" value="NME71798.1"/>
    <property type="molecule type" value="Genomic_DNA"/>
</dbReference>
<reference evidence="2 3" key="1">
    <citation type="submission" date="2020-04" db="EMBL/GenBank/DDBJ databases">
        <title>Flammeovirga sp. SR4, a novel species isolated from seawater.</title>
        <authorList>
            <person name="Wang X."/>
        </authorList>
    </citation>
    <scope>NUCLEOTIDE SEQUENCE [LARGE SCALE GENOMIC DNA]</scope>
    <source>
        <strain evidence="2 3">ATCC 23126</strain>
    </source>
</reference>
<evidence type="ECO:0000313" key="3">
    <source>
        <dbReference type="Proteomes" id="UP000576082"/>
    </source>
</evidence>
<organism evidence="2 3">
    <name type="scientific">Flammeovirga aprica JL-4</name>
    <dbReference type="NCBI Taxonomy" id="694437"/>
    <lineage>
        <taxon>Bacteria</taxon>
        <taxon>Pseudomonadati</taxon>
        <taxon>Bacteroidota</taxon>
        <taxon>Cytophagia</taxon>
        <taxon>Cytophagales</taxon>
        <taxon>Flammeovirgaceae</taxon>
        <taxon>Flammeovirga</taxon>
    </lineage>
</organism>
<dbReference type="RefSeq" id="WP_169660004.1">
    <property type="nucleotide sequence ID" value="NZ_JABANE010000115.1"/>
</dbReference>
<name>A0A7X9RZY1_9BACT</name>
<feature type="region of interest" description="Disordered" evidence="1">
    <location>
        <begin position="1"/>
        <end position="22"/>
    </location>
</feature>
<comment type="caution">
    <text evidence="2">The sequence shown here is derived from an EMBL/GenBank/DDBJ whole genome shotgun (WGS) entry which is preliminary data.</text>
</comment>
<protein>
    <submittedName>
        <fullName evidence="2">Glycerol acyltransferase</fullName>
    </submittedName>
</protein>